<evidence type="ECO:0000256" key="2">
    <source>
        <dbReference type="SAM" id="MobiDB-lite"/>
    </source>
</evidence>
<comment type="caution">
    <text evidence="3">The sequence shown here is derived from an EMBL/GenBank/DDBJ whole genome shotgun (WGS) entry which is preliminary data.</text>
</comment>
<feature type="region of interest" description="Disordered" evidence="2">
    <location>
        <begin position="23"/>
        <end position="56"/>
    </location>
</feature>
<keyword evidence="4" id="KW-1185">Reference proteome</keyword>
<evidence type="ECO:0000313" key="3">
    <source>
        <dbReference type="EMBL" id="KAL1122295.1"/>
    </source>
</evidence>
<protein>
    <submittedName>
        <fullName evidence="3">Uncharacterized protein</fullName>
    </submittedName>
</protein>
<sequence length="232" mass="26572">MASKCRNIFYENKKQETTEIDIVINRPPPKKTIRDPPSHKMTTRVRKDEELGDDRGAKTKEELVKISRLIDEETKQLRELCEQQRAVKERAAKTERGDHSSDTDSDDEIIPTVSLANILLNTTLPSLKSMVHDCGVDPKKTSIEDVRFHWDNARLQDTHRQKSLLFLILVTRRLRDTSGTWTDENCRGPVWSTAERGLVHKAADIRGATYKRMTCNAITNAPRLIPQIAPYI</sequence>
<keyword evidence="1" id="KW-0175">Coiled coil</keyword>
<organism evidence="3 4">
    <name type="scientific">Ranatra chinensis</name>
    <dbReference type="NCBI Taxonomy" id="642074"/>
    <lineage>
        <taxon>Eukaryota</taxon>
        <taxon>Metazoa</taxon>
        <taxon>Ecdysozoa</taxon>
        <taxon>Arthropoda</taxon>
        <taxon>Hexapoda</taxon>
        <taxon>Insecta</taxon>
        <taxon>Pterygota</taxon>
        <taxon>Neoptera</taxon>
        <taxon>Paraneoptera</taxon>
        <taxon>Hemiptera</taxon>
        <taxon>Heteroptera</taxon>
        <taxon>Panheteroptera</taxon>
        <taxon>Nepomorpha</taxon>
        <taxon>Nepidae</taxon>
        <taxon>Ranatrinae</taxon>
        <taxon>Ranatra</taxon>
    </lineage>
</organism>
<dbReference type="EMBL" id="JBFDAA010000014">
    <property type="protein sequence ID" value="KAL1122295.1"/>
    <property type="molecule type" value="Genomic_DNA"/>
</dbReference>
<feature type="coiled-coil region" evidence="1">
    <location>
        <begin position="63"/>
        <end position="90"/>
    </location>
</feature>
<feature type="compositionally biased region" description="Basic and acidic residues" evidence="2">
    <location>
        <begin position="45"/>
        <end position="56"/>
    </location>
</feature>
<dbReference type="Proteomes" id="UP001558652">
    <property type="component" value="Unassembled WGS sequence"/>
</dbReference>
<accession>A0ABD0Y4H2</accession>
<evidence type="ECO:0000313" key="4">
    <source>
        <dbReference type="Proteomes" id="UP001558652"/>
    </source>
</evidence>
<proteinExistence type="predicted"/>
<gene>
    <name evidence="3" type="ORF">AAG570_003700</name>
</gene>
<name>A0ABD0Y4H2_9HEMI</name>
<reference evidence="3 4" key="1">
    <citation type="submission" date="2024-07" db="EMBL/GenBank/DDBJ databases">
        <title>Chromosome-level genome assembly of the water stick insect Ranatra chinensis (Heteroptera: Nepidae).</title>
        <authorList>
            <person name="Liu X."/>
        </authorList>
    </citation>
    <scope>NUCLEOTIDE SEQUENCE [LARGE SCALE GENOMIC DNA]</scope>
    <source>
        <strain evidence="3">Cailab_2021Rc</strain>
        <tissue evidence="3">Muscle</tissue>
    </source>
</reference>
<dbReference type="AlphaFoldDB" id="A0ABD0Y4H2"/>
<evidence type="ECO:0000256" key="1">
    <source>
        <dbReference type="SAM" id="Coils"/>
    </source>
</evidence>